<dbReference type="NCBIfam" id="TIGR01979">
    <property type="entry name" value="sufS"/>
    <property type="match status" value="1"/>
</dbReference>
<dbReference type="InterPro" id="IPR015422">
    <property type="entry name" value="PyrdxlP-dep_Trfase_small"/>
</dbReference>
<dbReference type="PANTHER" id="PTHR43586">
    <property type="entry name" value="CYSTEINE DESULFURASE"/>
    <property type="match status" value="1"/>
</dbReference>
<accession>A0A8J3S4N7</accession>
<dbReference type="CDD" id="cd06453">
    <property type="entry name" value="SufS_like"/>
    <property type="match status" value="1"/>
</dbReference>
<dbReference type="OrthoDB" id="9804366at2"/>
<keyword evidence="4 8" id="KW-0808">Transferase</keyword>
<dbReference type="InterPro" id="IPR015421">
    <property type="entry name" value="PyrdxlP-dep_Trfase_major"/>
</dbReference>
<evidence type="ECO:0000256" key="8">
    <source>
        <dbReference type="RuleBase" id="RU004506"/>
    </source>
</evidence>
<evidence type="ECO:0000256" key="3">
    <source>
        <dbReference type="ARBA" id="ARBA00012239"/>
    </source>
</evidence>
<dbReference type="GO" id="GO:0006534">
    <property type="term" value="P:cysteine metabolic process"/>
    <property type="evidence" value="ECO:0007669"/>
    <property type="project" value="UniProtKB-UniRule"/>
</dbReference>
<reference evidence="10" key="1">
    <citation type="submission" date="2021-01" db="EMBL/GenBank/DDBJ databases">
        <title>Whole genome shotgun sequence of Planobispora rosea NBRC 15558.</title>
        <authorList>
            <person name="Komaki H."/>
            <person name="Tamura T."/>
        </authorList>
    </citation>
    <scope>NUCLEOTIDE SEQUENCE</scope>
    <source>
        <strain evidence="10">NBRC 15558</strain>
    </source>
</reference>
<evidence type="ECO:0000313" key="11">
    <source>
        <dbReference type="Proteomes" id="UP000655044"/>
    </source>
</evidence>
<comment type="caution">
    <text evidence="10">The sequence shown here is derived from an EMBL/GenBank/DDBJ whole genome shotgun (WGS) entry which is preliminary data.</text>
</comment>
<comment type="similarity">
    <text evidence="2 8">Belongs to the class-V pyridoxal-phosphate-dependent aminotransferase family. Csd subfamily.</text>
</comment>
<evidence type="ECO:0000256" key="4">
    <source>
        <dbReference type="ARBA" id="ARBA00022679"/>
    </source>
</evidence>
<dbReference type="Gene3D" id="3.90.1150.10">
    <property type="entry name" value="Aspartate Aminotransferase, domain 1"/>
    <property type="match status" value="1"/>
</dbReference>
<dbReference type="EMBL" id="BOOI01000015">
    <property type="protein sequence ID" value="GIH83503.1"/>
    <property type="molecule type" value="Genomic_DNA"/>
</dbReference>
<evidence type="ECO:0000259" key="9">
    <source>
        <dbReference type="Pfam" id="PF00266"/>
    </source>
</evidence>
<comment type="function">
    <text evidence="8">Catalyzes the removal of elemental sulfur and selenium atoms from L-cysteine, L-cystine, L-selenocysteine, and L-selenocystine to produce L-alanine.</text>
</comment>
<dbReference type="InterPro" id="IPR000192">
    <property type="entry name" value="Aminotrans_V_dom"/>
</dbReference>
<evidence type="ECO:0000256" key="7">
    <source>
        <dbReference type="RuleBase" id="RU004504"/>
    </source>
</evidence>
<dbReference type="PROSITE" id="PS00595">
    <property type="entry name" value="AA_TRANSFER_CLASS_5"/>
    <property type="match status" value="1"/>
</dbReference>
<dbReference type="GO" id="GO:0031071">
    <property type="term" value="F:cysteine desulfurase activity"/>
    <property type="evidence" value="ECO:0007669"/>
    <property type="project" value="UniProtKB-UniRule"/>
</dbReference>
<dbReference type="RefSeq" id="WP_084780242.1">
    <property type="nucleotide sequence ID" value="NZ_BMQP01000005.1"/>
</dbReference>
<organism evidence="10 11">
    <name type="scientific">Planobispora rosea</name>
    <dbReference type="NCBI Taxonomy" id="35762"/>
    <lineage>
        <taxon>Bacteria</taxon>
        <taxon>Bacillati</taxon>
        <taxon>Actinomycetota</taxon>
        <taxon>Actinomycetes</taxon>
        <taxon>Streptosporangiales</taxon>
        <taxon>Streptosporangiaceae</taxon>
        <taxon>Planobispora</taxon>
    </lineage>
</organism>
<keyword evidence="5 8" id="KW-0663">Pyridoxal phosphate</keyword>
<name>A0A8J3S4N7_PLARO</name>
<sequence>MDTAFDVERIRKDFPVLSRELPGGRPLVYLDSGNSSQKPVQVIETMREHLAVHYANVGRAMHVLGAESTEAYEAAREKVAAFVGAPSRDEIVFTKNASEALNLVAYAFGNPINEDPRFTMGPGDEIVISEMEHHSNIVPWQLLARRTGATLKWFSVTDEGRLDLSNLDELVTERTKIVSIAHQSNVLGTVNPVARVLERVRQAGALMMLDASQSVPHKPVDVTALDVDFLAFTGHKAVGPSGIGVLWARAELLDAMPPFLGGGEMIEAVWMDRSTYAPAPHKFEAGTPPIVEAVGLGAAVDYLSSVGMDAIAAHERELTRYALEALGEVPGLRVVGPTDLQDRGGTVSFTLEGIHPHDVGQIMDDEFGVAVRVGHHCARPLHLRFGIPATTRASFYLYNTPAEIDALVRGLHHVRKVFA</sequence>
<dbReference type="SUPFAM" id="SSF53383">
    <property type="entry name" value="PLP-dependent transferases"/>
    <property type="match status" value="1"/>
</dbReference>
<evidence type="ECO:0000256" key="2">
    <source>
        <dbReference type="ARBA" id="ARBA00010447"/>
    </source>
</evidence>
<keyword evidence="11" id="KW-1185">Reference proteome</keyword>
<protein>
    <recommendedName>
        <fullName evidence="3 8">Cysteine desulfurase</fullName>
        <ecNumber evidence="3 8">2.8.1.7</ecNumber>
    </recommendedName>
</protein>
<dbReference type="EC" id="2.8.1.7" evidence="3 8"/>
<evidence type="ECO:0000256" key="1">
    <source>
        <dbReference type="ARBA" id="ARBA00001933"/>
    </source>
</evidence>
<dbReference type="PANTHER" id="PTHR43586:SF8">
    <property type="entry name" value="CYSTEINE DESULFURASE 1, CHLOROPLASTIC"/>
    <property type="match status" value="1"/>
</dbReference>
<dbReference type="InterPro" id="IPR010970">
    <property type="entry name" value="Cys_dSase_SufS"/>
</dbReference>
<comment type="catalytic activity">
    <reaction evidence="6 8">
        <text>(sulfur carrier)-H + L-cysteine = (sulfur carrier)-SH + L-alanine</text>
        <dbReference type="Rhea" id="RHEA:43892"/>
        <dbReference type="Rhea" id="RHEA-COMP:14737"/>
        <dbReference type="Rhea" id="RHEA-COMP:14739"/>
        <dbReference type="ChEBI" id="CHEBI:29917"/>
        <dbReference type="ChEBI" id="CHEBI:35235"/>
        <dbReference type="ChEBI" id="CHEBI:57972"/>
        <dbReference type="ChEBI" id="CHEBI:64428"/>
        <dbReference type="EC" id="2.8.1.7"/>
    </reaction>
</comment>
<dbReference type="AlphaFoldDB" id="A0A8J3S4N7"/>
<dbReference type="InterPro" id="IPR015424">
    <property type="entry name" value="PyrdxlP-dep_Trfase"/>
</dbReference>
<evidence type="ECO:0000256" key="6">
    <source>
        <dbReference type="ARBA" id="ARBA00050776"/>
    </source>
</evidence>
<dbReference type="Gene3D" id="3.40.640.10">
    <property type="entry name" value="Type I PLP-dependent aspartate aminotransferase-like (Major domain)"/>
    <property type="match status" value="1"/>
</dbReference>
<proteinExistence type="inferred from homology"/>
<gene>
    <name evidence="10" type="primary">csd</name>
    <name evidence="10" type="ORF">Pro02_19110</name>
</gene>
<evidence type="ECO:0000313" key="10">
    <source>
        <dbReference type="EMBL" id="GIH83503.1"/>
    </source>
</evidence>
<evidence type="ECO:0000256" key="5">
    <source>
        <dbReference type="ARBA" id="ARBA00022898"/>
    </source>
</evidence>
<dbReference type="InterPro" id="IPR020578">
    <property type="entry name" value="Aminotrans_V_PyrdxlP_BS"/>
</dbReference>
<dbReference type="Pfam" id="PF00266">
    <property type="entry name" value="Aminotran_5"/>
    <property type="match status" value="1"/>
</dbReference>
<feature type="domain" description="Aminotransferase class V" evidence="9">
    <location>
        <begin position="28"/>
        <end position="407"/>
    </location>
</feature>
<dbReference type="GO" id="GO:0030170">
    <property type="term" value="F:pyridoxal phosphate binding"/>
    <property type="evidence" value="ECO:0007669"/>
    <property type="project" value="UniProtKB-UniRule"/>
</dbReference>
<dbReference type="Proteomes" id="UP000655044">
    <property type="component" value="Unassembled WGS sequence"/>
</dbReference>
<comment type="cofactor">
    <cofactor evidence="1 7">
        <name>pyridoxal 5'-phosphate</name>
        <dbReference type="ChEBI" id="CHEBI:597326"/>
    </cofactor>
</comment>